<keyword evidence="12" id="KW-0732">Signal</keyword>
<keyword evidence="6 10" id="KW-0798">TonB box</keyword>
<evidence type="ECO:0000256" key="12">
    <source>
        <dbReference type="SAM" id="SignalP"/>
    </source>
</evidence>
<keyword evidence="3 9" id="KW-0813">Transport</keyword>
<keyword evidence="7 9" id="KW-0472">Membrane</keyword>
<feature type="domain" description="TonB-dependent receptor-like beta-barrel" evidence="13">
    <location>
        <begin position="237"/>
        <end position="614"/>
    </location>
</feature>
<evidence type="ECO:0000313" key="16">
    <source>
        <dbReference type="EMBL" id="SDS34520.1"/>
    </source>
</evidence>
<evidence type="ECO:0000256" key="9">
    <source>
        <dbReference type="PROSITE-ProRule" id="PRU01360"/>
    </source>
</evidence>
<evidence type="ECO:0000259" key="14">
    <source>
        <dbReference type="Pfam" id="PF07715"/>
    </source>
</evidence>
<organism evidence="16 17">
    <name type="scientific">Halopseudomonas sabulinigri</name>
    <dbReference type="NCBI Taxonomy" id="472181"/>
    <lineage>
        <taxon>Bacteria</taxon>
        <taxon>Pseudomonadati</taxon>
        <taxon>Pseudomonadota</taxon>
        <taxon>Gammaproteobacteria</taxon>
        <taxon>Pseudomonadales</taxon>
        <taxon>Pseudomonadaceae</taxon>
        <taxon>Halopseudomonas</taxon>
    </lineage>
</organism>
<dbReference type="Pfam" id="PF00593">
    <property type="entry name" value="TonB_dep_Rec_b-barrel"/>
    <property type="match status" value="1"/>
</dbReference>
<dbReference type="SUPFAM" id="SSF56935">
    <property type="entry name" value="Porins"/>
    <property type="match status" value="1"/>
</dbReference>
<evidence type="ECO:0000259" key="13">
    <source>
        <dbReference type="Pfam" id="PF00593"/>
    </source>
</evidence>
<name>A0A1H1RFR3_9GAMM</name>
<protein>
    <submittedName>
        <fullName evidence="16">Hemoglobin/transferrin/lactoferrin receptor protein</fullName>
    </submittedName>
    <submittedName>
        <fullName evidence="15">TonB-dependent hemoglobin/transferrin/lactoferrin family receptor</fullName>
    </submittedName>
</protein>
<evidence type="ECO:0000256" key="6">
    <source>
        <dbReference type="ARBA" id="ARBA00023077"/>
    </source>
</evidence>
<evidence type="ECO:0000256" key="2">
    <source>
        <dbReference type="ARBA" id="ARBA00009810"/>
    </source>
</evidence>
<keyword evidence="4 9" id="KW-1134">Transmembrane beta strand</keyword>
<evidence type="ECO:0000256" key="7">
    <source>
        <dbReference type="ARBA" id="ARBA00023136"/>
    </source>
</evidence>
<accession>A0A1H1RFR3</accession>
<reference evidence="16" key="1">
    <citation type="submission" date="2016-10" db="EMBL/GenBank/DDBJ databases">
        <authorList>
            <person name="de Groot N.N."/>
        </authorList>
    </citation>
    <scope>NUCLEOTIDE SEQUENCE [LARGE SCALE GENOMIC DNA]</scope>
    <source>
        <strain evidence="16">JCM 14963</strain>
    </source>
</reference>
<dbReference type="EMBL" id="BAABWD010000001">
    <property type="protein sequence ID" value="GAA6131100.1"/>
    <property type="molecule type" value="Genomic_DNA"/>
</dbReference>
<comment type="similarity">
    <text evidence="2 9 10">Belongs to the TonB-dependent receptor family.</text>
</comment>
<evidence type="ECO:0000256" key="5">
    <source>
        <dbReference type="ARBA" id="ARBA00022692"/>
    </source>
</evidence>
<dbReference type="PROSITE" id="PS52016">
    <property type="entry name" value="TONB_DEPENDENT_REC_3"/>
    <property type="match status" value="1"/>
</dbReference>
<dbReference type="GO" id="GO:0015344">
    <property type="term" value="F:siderophore uptake transmembrane transporter activity"/>
    <property type="evidence" value="ECO:0007669"/>
    <property type="project" value="TreeGrafter"/>
</dbReference>
<evidence type="ECO:0000256" key="11">
    <source>
        <dbReference type="SAM" id="MobiDB-lite"/>
    </source>
</evidence>
<dbReference type="AlphaFoldDB" id="A0A1H1RFR3"/>
<comment type="subcellular location">
    <subcellularLocation>
        <location evidence="1 9">Cell outer membrane</location>
        <topology evidence="1 9">Multi-pass membrane protein</topology>
    </subcellularLocation>
</comment>
<dbReference type="PANTHER" id="PTHR30069:SF41">
    <property type="entry name" value="HEME_HEMOPEXIN UTILIZATION PROTEIN C"/>
    <property type="match status" value="1"/>
</dbReference>
<dbReference type="InterPro" id="IPR036942">
    <property type="entry name" value="Beta-barrel_TonB_sf"/>
</dbReference>
<evidence type="ECO:0000313" key="17">
    <source>
        <dbReference type="Proteomes" id="UP000243413"/>
    </source>
</evidence>
<evidence type="ECO:0000256" key="8">
    <source>
        <dbReference type="ARBA" id="ARBA00023237"/>
    </source>
</evidence>
<dbReference type="Gene3D" id="2.170.130.10">
    <property type="entry name" value="TonB-dependent receptor, plug domain"/>
    <property type="match status" value="1"/>
</dbReference>
<evidence type="ECO:0000256" key="1">
    <source>
        <dbReference type="ARBA" id="ARBA00004571"/>
    </source>
</evidence>
<dbReference type="Pfam" id="PF07715">
    <property type="entry name" value="Plug"/>
    <property type="match status" value="1"/>
</dbReference>
<reference evidence="17" key="2">
    <citation type="submission" date="2016-10" db="EMBL/GenBank/DDBJ databases">
        <authorList>
            <person name="Varghese N."/>
            <person name="Submissions S."/>
        </authorList>
    </citation>
    <scope>NUCLEOTIDE SEQUENCE [LARGE SCALE GENOMIC DNA]</scope>
    <source>
        <strain evidence="17">JCM 14963</strain>
    </source>
</reference>
<dbReference type="Gene3D" id="2.40.170.20">
    <property type="entry name" value="TonB-dependent receptor, beta-barrel domain"/>
    <property type="match status" value="1"/>
</dbReference>
<keyword evidence="5 9" id="KW-0812">Transmembrane</keyword>
<dbReference type="CDD" id="cd01347">
    <property type="entry name" value="ligand_gated_channel"/>
    <property type="match status" value="1"/>
</dbReference>
<evidence type="ECO:0000256" key="3">
    <source>
        <dbReference type="ARBA" id="ARBA00022448"/>
    </source>
</evidence>
<feature type="signal peptide" evidence="12">
    <location>
        <begin position="1"/>
        <end position="30"/>
    </location>
</feature>
<dbReference type="GO" id="GO:0009279">
    <property type="term" value="C:cell outer membrane"/>
    <property type="evidence" value="ECO:0007669"/>
    <property type="project" value="UniProtKB-SubCell"/>
</dbReference>
<dbReference type="Proteomes" id="UP000243413">
    <property type="component" value="Chromosome I"/>
</dbReference>
<dbReference type="Proteomes" id="UP001486808">
    <property type="component" value="Unassembled WGS sequence"/>
</dbReference>
<keyword evidence="8 9" id="KW-0998">Cell outer membrane</keyword>
<dbReference type="InterPro" id="IPR000531">
    <property type="entry name" value="Beta-barrel_TonB"/>
</dbReference>
<feature type="compositionally biased region" description="Basic and acidic residues" evidence="11">
    <location>
        <begin position="244"/>
        <end position="254"/>
    </location>
</feature>
<sequence length="655" mass="72259">MSEFTLPRTAVAFRLTASVALALAIHNAHAAEPAELPAMEIKGERLQQSSSVSAEELEHFQAADLEDVFASQPEVSVGGGHSVAQKLYMRGLEDTLLNISIDGAQQAGQTFHHTGRINVEPELLKEVDVRAGTTDALSGPGALGGAIKFVTKDPEDLLRPGEQVGALVKGGYFSNAEGYKANGTLFGRFSDDWSAMLMGTYQDQNDYEDGNGDTVTGTGSRQQLGFAKLVGHLTEAQTLRLSYERREDDGERNQRPQWVTSSFNPAYPLSSQRETWNLGYEFNPVESPLLDLSVTTYQTSNQLEQNVIGRWGEYEAEAQTWGADVRNTSLLGGHELTYGVDYRRDEITAGPGTNPTDKEQDGKVYGVYAQDYWQLADRWLLGFGGRYDTYKFNSADGQRFDETGFSPNASLGFQATRNLNLRFAHTQAFRGPQVRDGFKADVATIDPGLKPEKARTNEIGFDYSNGGWLLSGKLYRTDIKDAIADPVPRPTMFVNAGDLESKGYLVQTAYHWDAVSVGLSYHHNDATIDGEDLNVYEHNGLGTSIGDTWVANADYRFSESMELGWQARFVERLDSIDTGVGEIDKAGYGVHDVYASWLPLQNDDLTLSLTVKNLLDKQYLDHASNEDFQSIPGYDGIIGSYEPGREIRLGVAMRF</sequence>
<dbReference type="GO" id="GO:0044718">
    <property type="term" value="P:siderophore transmembrane transport"/>
    <property type="evidence" value="ECO:0007669"/>
    <property type="project" value="TreeGrafter"/>
</dbReference>
<feature type="chain" id="PRO_5009258836" evidence="12">
    <location>
        <begin position="31"/>
        <end position="655"/>
    </location>
</feature>
<feature type="domain" description="TonB-dependent receptor plug" evidence="14">
    <location>
        <begin position="47"/>
        <end position="146"/>
    </location>
</feature>
<evidence type="ECO:0000313" key="18">
    <source>
        <dbReference type="Proteomes" id="UP001486808"/>
    </source>
</evidence>
<reference evidence="15 18" key="3">
    <citation type="submission" date="2024-04" db="EMBL/GenBank/DDBJ databases">
        <title>Draft genome sequence of Halopseudomonas sabulinigri NBRC 116187.</title>
        <authorList>
            <person name="Miyakawa T."/>
            <person name="Kusuya Y."/>
            <person name="Miura T."/>
        </authorList>
    </citation>
    <scope>NUCLEOTIDE SEQUENCE [LARGE SCALE GENOMIC DNA]</scope>
    <source>
        <strain evidence="15 18">4NH20-0042</strain>
    </source>
</reference>
<keyword evidence="18" id="KW-1185">Reference proteome</keyword>
<keyword evidence="16" id="KW-0675">Receptor</keyword>
<dbReference type="InterPro" id="IPR012910">
    <property type="entry name" value="Plug_dom"/>
</dbReference>
<evidence type="ECO:0000256" key="4">
    <source>
        <dbReference type="ARBA" id="ARBA00022452"/>
    </source>
</evidence>
<proteinExistence type="inferred from homology"/>
<evidence type="ECO:0000256" key="10">
    <source>
        <dbReference type="RuleBase" id="RU003357"/>
    </source>
</evidence>
<dbReference type="OrthoDB" id="9760494at2"/>
<dbReference type="STRING" id="472181.SAMN05216271_1713"/>
<gene>
    <name evidence="15" type="ORF">NBRC116187_14600</name>
    <name evidence="16" type="ORF">SAMN05216271_1713</name>
</gene>
<feature type="region of interest" description="Disordered" evidence="11">
    <location>
        <begin position="244"/>
        <end position="264"/>
    </location>
</feature>
<dbReference type="InterPro" id="IPR039426">
    <property type="entry name" value="TonB-dep_rcpt-like"/>
</dbReference>
<dbReference type="PANTHER" id="PTHR30069">
    <property type="entry name" value="TONB-DEPENDENT OUTER MEMBRANE RECEPTOR"/>
    <property type="match status" value="1"/>
</dbReference>
<dbReference type="EMBL" id="LT629763">
    <property type="protein sequence ID" value="SDS34520.1"/>
    <property type="molecule type" value="Genomic_DNA"/>
</dbReference>
<evidence type="ECO:0000313" key="15">
    <source>
        <dbReference type="EMBL" id="GAA6131100.1"/>
    </source>
</evidence>
<dbReference type="RefSeq" id="WP_092285696.1">
    <property type="nucleotide sequence ID" value="NZ_BAABWD010000001.1"/>
</dbReference>
<dbReference type="InterPro" id="IPR037066">
    <property type="entry name" value="Plug_dom_sf"/>
</dbReference>
<feature type="compositionally biased region" description="Polar residues" evidence="11">
    <location>
        <begin position="255"/>
        <end position="264"/>
    </location>
</feature>